<accession>A0A9P1IM53</accession>
<dbReference type="AlphaFoldDB" id="A0A9P1IM53"/>
<protein>
    <submittedName>
        <fullName evidence="2">Uncharacterized protein</fullName>
    </submittedName>
</protein>
<sequence length="353" mass="38530">MAASTSTTSSTISTTTALAEAVPTPKADVAPPREQKCQVFAELPHLSLLESCPANFAIASGKLTAPLQYIVISGLSPATPSSRKCIDNFRSRLVELVLEDFASYRIIIISNSMPSTSSSSIAKGLVSPKAATVPPQDEHNVTVAPPKVLFSELSVQCQTADRELHPDEVKQPPSASSDGSVTRKMMPRKDETLDNQPSMTTKFNNKNGGRGQMRCRTTTTVSICFSSAFAVKSPPQIASSSVADPGLSLLIFYFSVFFNRLLQSSQDRRCQADLNTHHCYQFVASSSAAVQHLQCQAAANHRRLQKPPSRAGNGRFLHRLQDFNRNSSYQQHFLACRIYSDSQIKMCNLAEDL</sequence>
<evidence type="ECO:0000313" key="3">
    <source>
        <dbReference type="Proteomes" id="UP001152747"/>
    </source>
</evidence>
<feature type="compositionally biased region" description="Basic and acidic residues" evidence="1">
    <location>
        <begin position="161"/>
        <end position="170"/>
    </location>
</feature>
<feature type="compositionally biased region" description="Polar residues" evidence="1">
    <location>
        <begin position="194"/>
        <end position="207"/>
    </location>
</feature>
<feature type="region of interest" description="Disordered" evidence="1">
    <location>
        <begin position="1"/>
        <end position="30"/>
    </location>
</feature>
<proteinExistence type="predicted"/>
<keyword evidence="3" id="KW-1185">Reference proteome</keyword>
<feature type="compositionally biased region" description="Low complexity" evidence="1">
    <location>
        <begin position="1"/>
        <end position="21"/>
    </location>
</feature>
<reference evidence="2" key="1">
    <citation type="submission" date="2022-11" db="EMBL/GenBank/DDBJ databases">
        <authorList>
            <person name="Kikuchi T."/>
        </authorList>
    </citation>
    <scope>NUCLEOTIDE SEQUENCE</scope>
    <source>
        <strain evidence="2">PS1010</strain>
    </source>
</reference>
<evidence type="ECO:0000256" key="1">
    <source>
        <dbReference type="SAM" id="MobiDB-lite"/>
    </source>
</evidence>
<dbReference type="EMBL" id="CANHGI010000004">
    <property type="protein sequence ID" value="CAI5447900.1"/>
    <property type="molecule type" value="Genomic_DNA"/>
</dbReference>
<gene>
    <name evidence="2" type="ORF">CAMP_LOCUS10537</name>
</gene>
<comment type="caution">
    <text evidence="2">The sequence shown here is derived from an EMBL/GenBank/DDBJ whole genome shotgun (WGS) entry which is preliminary data.</text>
</comment>
<dbReference type="Proteomes" id="UP001152747">
    <property type="component" value="Unassembled WGS sequence"/>
</dbReference>
<evidence type="ECO:0000313" key="2">
    <source>
        <dbReference type="EMBL" id="CAI5447900.1"/>
    </source>
</evidence>
<organism evidence="2 3">
    <name type="scientific">Caenorhabditis angaria</name>
    <dbReference type="NCBI Taxonomy" id="860376"/>
    <lineage>
        <taxon>Eukaryota</taxon>
        <taxon>Metazoa</taxon>
        <taxon>Ecdysozoa</taxon>
        <taxon>Nematoda</taxon>
        <taxon>Chromadorea</taxon>
        <taxon>Rhabditida</taxon>
        <taxon>Rhabditina</taxon>
        <taxon>Rhabditomorpha</taxon>
        <taxon>Rhabditoidea</taxon>
        <taxon>Rhabditidae</taxon>
        <taxon>Peloderinae</taxon>
        <taxon>Caenorhabditis</taxon>
    </lineage>
</organism>
<feature type="region of interest" description="Disordered" evidence="1">
    <location>
        <begin position="161"/>
        <end position="212"/>
    </location>
</feature>
<name>A0A9P1IM53_9PELO</name>